<gene>
    <name evidence="3" type="ORF">AA415_02195</name>
    <name evidence="6" type="ORF">DWV41_04460</name>
    <name evidence="5" type="ORF">DWV77_00080</name>
    <name evidence="4" type="ORF">DWY65_04975</name>
    <name evidence="2" type="ORF">F9950_15790</name>
    <name evidence="1" type="ORF">F9958_15680</name>
</gene>
<evidence type="ECO:0000313" key="12">
    <source>
        <dbReference type="Proteomes" id="UP000467334"/>
    </source>
</evidence>
<evidence type="ECO:0000313" key="5">
    <source>
        <dbReference type="EMBL" id="RGW36470.1"/>
    </source>
</evidence>
<proteinExistence type="predicted"/>
<dbReference type="PATRIC" id="fig|46506.5.peg.2350"/>
<dbReference type="InterPro" id="IPR018490">
    <property type="entry name" value="cNMP-bd_dom_sf"/>
</dbReference>
<name>A0A125MFJ5_BACSE</name>
<dbReference type="Proteomes" id="UP000056419">
    <property type="component" value="Unassembled WGS sequence"/>
</dbReference>
<evidence type="ECO:0000313" key="4">
    <source>
        <dbReference type="EMBL" id="RGR15494.1"/>
    </source>
</evidence>
<dbReference type="Gene3D" id="2.60.120.10">
    <property type="entry name" value="Jelly Rolls"/>
    <property type="match status" value="1"/>
</dbReference>
<evidence type="ECO:0000313" key="10">
    <source>
        <dbReference type="Proteomes" id="UP000285150"/>
    </source>
</evidence>
<dbReference type="EMBL" id="WCLE01000047">
    <property type="protein sequence ID" value="KAB5310141.1"/>
    <property type="molecule type" value="Genomic_DNA"/>
</dbReference>
<reference evidence="8 9" key="3">
    <citation type="submission" date="2018-08" db="EMBL/GenBank/DDBJ databases">
        <title>A genome reference for cultivated species of the human gut microbiota.</title>
        <authorList>
            <person name="Zou Y."/>
            <person name="Xue W."/>
            <person name="Luo G."/>
        </authorList>
    </citation>
    <scope>NUCLEOTIDE SEQUENCE [LARGE SCALE GENOMIC DNA]</scope>
    <source>
        <strain evidence="6 9">AF05-4</strain>
        <strain evidence="5 10">AF12-7</strain>
        <strain evidence="4 8">AF26-20BH</strain>
    </source>
</reference>
<evidence type="ECO:0000313" key="11">
    <source>
        <dbReference type="Proteomes" id="UP000431177"/>
    </source>
</evidence>
<dbReference type="STRING" id="46506.AA415_02195"/>
<sequence length="189" mass="22343">MAHFNEYLDFLELSPLIKHFLQNGKKRLYKKGEFFCQASEVCHNIAYISQGGFRYFYLDTEEDKHIIGYSFEKDFVVDYESFTKQTPAIVYTEAIKASTVYQLSYNQLEAFWAASQQNQLLGRKIAENLFCMTYHRLLSLYPNSPRIRYQELLRRCPDIVHQISLKEIASFLNISPYTLSRIRREITFG</sequence>
<dbReference type="EMBL" id="QRTW01000006">
    <property type="protein sequence ID" value="RGR15494.1"/>
    <property type="molecule type" value="Genomic_DNA"/>
</dbReference>
<dbReference type="GO" id="GO:0003677">
    <property type="term" value="F:DNA binding"/>
    <property type="evidence" value="ECO:0007669"/>
    <property type="project" value="UniProtKB-KW"/>
</dbReference>
<dbReference type="EMBL" id="WCLA01000043">
    <property type="protein sequence ID" value="KAB5324859.1"/>
    <property type="molecule type" value="Genomic_DNA"/>
</dbReference>
<protein>
    <submittedName>
        <fullName evidence="1">Crp/Fnr family transcriptional regulator</fullName>
    </submittedName>
    <submittedName>
        <fullName evidence="3">Putative Crp-like DNA-binding transcriptional regulator</fullName>
    </submittedName>
</protein>
<evidence type="ECO:0000313" key="8">
    <source>
        <dbReference type="Proteomes" id="UP000283310"/>
    </source>
</evidence>
<keyword evidence="3" id="KW-0238">DNA-binding</keyword>
<evidence type="ECO:0000313" key="2">
    <source>
        <dbReference type="EMBL" id="KAB5324859.1"/>
    </source>
</evidence>
<dbReference type="Proteomes" id="UP000284777">
    <property type="component" value="Unassembled WGS sequence"/>
</dbReference>
<dbReference type="EMBL" id="QSAF01000001">
    <property type="protein sequence ID" value="RGW36470.1"/>
    <property type="molecule type" value="Genomic_DNA"/>
</dbReference>
<reference evidence="3 7" key="1">
    <citation type="journal article" date="2016" name="BMC Genomics">
        <title>Type VI secretion systems of human gut Bacteroidales segregate into three genetic architectures, two of which are contained on mobile genetic elements.</title>
        <authorList>
            <person name="Coyne M.J."/>
            <person name="Roelofs K.G."/>
            <person name="Comstock L.E."/>
        </authorList>
    </citation>
    <scope>NUCLEOTIDE SEQUENCE [LARGE SCALE GENOMIC DNA]</scope>
    <source>
        <strain evidence="3 7">CL09T03C01</strain>
    </source>
</reference>
<reference evidence="3" key="2">
    <citation type="submission" date="2016-01" db="EMBL/GenBank/DDBJ databases">
        <authorList>
            <person name="McClelland M."/>
            <person name="Jain A."/>
            <person name="Saraogi P."/>
            <person name="Mendelson R."/>
            <person name="Westerman R."/>
            <person name="SanMiguel P."/>
            <person name="Csonka L."/>
        </authorList>
    </citation>
    <scope>NUCLEOTIDE SEQUENCE</scope>
    <source>
        <strain evidence="3">CL09T03C01</strain>
    </source>
</reference>
<comment type="caution">
    <text evidence="3">The sequence shown here is derived from an EMBL/GenBank/DDBJ whole genome shotgun (WGS) entry which is preliminary data.</text>
</comment>
<accession>A0A125MFJ5</accession>
<dbReference type="EMBL" id="QSBD01000004">
    <property type="protein sequence ID" value="RGW99303.1"/>
    <property type="molecule type" value="Genomic_DNA"/>
</dbReference>
<keyword evidence="7" id="KW-1185">Reference proteome</keyword>
<evidence type="ECO:0000313" key="9">
    <source>
        <dbReference type="Proteomes" id="UP000284777"/>
    </source>
</evidence>
<organism evidence="3 7">
    <name type="scientific">Bacteroides stercoris</name>
    <dbReference type="NCBI Taxonomy" id="46506"/>
    <lineage>
        <taxon>Bacteria</taxon>
        <taxon>Pseudomonadati</taxon>
        <taxon>Bacteroidota</taxon>
        <taxon>Bacteroidia</taxon>
        <taxon>Bacteroidales</taxon>
        <taxon>Bacteroidaceae</taxon>
        <taxon>Bacteroides</taxon>
    </lineage>
</organism>
<dbReference type="InterPro" id="IPR014710">
    <property type="entry name" value="RmlC-like_jellyroll"/>
</dbReference>
<reference evidence="11 12" key="4">
    <citation type="journal article" date="2019" name="Nat. Med.">
        <title>A library of human gut bacterial isolates paired with longitudinal multiomics data enables mechanistic microbiome research.</title>
        <authorList>
            <person name="Poyet M."/>
            <person name="Groussin M."/>
            <person name="Gibbons S.M."/>
            <person name="Avila-Pacheco J."/>
            <person name="Jiang X."/>
            <person name="Kearney S.M."/>
            <person name="Perrotta A.R."/>
            <person name="Berdy B."/>
            <person name="Zhao S."/>
            <person name="Lieberman T.D."/>
            <person name="Swanson P.K."/>
            <person name="Smith M."/>
            <person name="Roesemann S."/>
            <person name="Alexander J.E."/>
            <person name="Rich S.A."/>
            <person name="Livny J."/>
            <person name="Vlamakis H."/>
            <person name="Clish C."/>
            <person name="Bullock K."/>
            <person name="Deik A."/>
            <person name="Scott J."/>
            <person name="Pierce K.A."/>
            <person name="Xavier R.J."/>
            <person name="Alm E.J."/>
        </authorList>
    </citation>
    <scope>NUCLEOTIDE SEQUENCE [LARGE SCALE GENOMIC DNA]</scope>
    <source>
        <strain evidence="2 11">BIOML-A2</strain>
        <strain evidence="1 12">BIOML-A6</strain>
    </source>
</reference>
<evidence type="ECO:0000313" key="3">
    <source>
        <dbReference type="EMBL" id="KWR54252.1"/>
    </source>
</evidence>
<evidence type="ECO:0000313" key="1">
    <source>
        <dbReference type="EMBL" id="KAB5310141.1"/>
    </source>
</evidence>
<evidence type="ECO:0000313" key="7">
    <source>
        <dbReference type="Proteomes" id="UP000056419"/>
    </source>
</evidence>
<dbReference type="Proteomes" id="UP000467334">
    <property type="component" value="Unassembled WGS sequence"/>
</dbReference>
<dbReference type="RefSeq" id="WP_060386049.1">
    <property type="nucleotide sequence ID" value="NZ_CAXVLE010000021.1"/>
</dbReference>
<dbReference type="AlphaFoldDB" id="A0A125MFJ5"/>
<dbReference type="Proteomes" id="UP000283310">
    <property type="component" value="Unassembled WGS sequence"/>
</dbReference>
<dbReference type="Proteomes" id="UP000431177">
    <property type="component" value="Unassembled WGS sequence"/>
</dbReference>
<evidence type="ECO:0000313" key="6">
    <source>
        <dbReference type="EMBL" id="RGW99303.1"/>
    </source>
</evidence>
<dbReference type="Proteomes" id="UP000285150">
    <property type="component" value="Unassembled WGS sequence"/>
</dbReference>
<dbReference type="SUPFAM" id="SSF51206">
    <property type="entry name" value="cAMP-binding domain-like"/>
    <property type="match status" value="1"/>
</dbReference>
<dbReference type="EMBL" id="LRGC01000009">
    <property type="protein sequence ID" value="KWR54252.1"/>
    <property type="molecule type" value="Genomic_DNA"/>
</dbReference>